<feature type="domain" description="HTH lacI-type" evidence="4">
    <location>
        <begin position="17"/>
        <end position="65"/>
    </location>
</feature>
<dbReference type="Gene3D" id="3.40.50.2300">
    <property type="match status" value="2"/>
</dbReference>
<dbReference type="GO" id="GO:0000976">
    <property type="term" value="F:transcription cis-regulatory region binding"/>
    <property type="evidence" value="ECO:0007669"/>
    <property type="project" value="TreeGrafter"/>
</dbReference>
<gene>
    <name evidence="5" type="ORF">AAME72_00765</name>
</gene>
<dbReference type="AlphaFoldDB" id="A0AAU7GD17"/>
<dbReference type="PANTHER" id="PTHR30146:SF109">
    <property type="entry name" value="HTH-TYPE TRANSCRIPTIONAL REGULATOR GALS"/>
    <property type="match status" value="1"/>
</dbReference>
<sequence length="349" mass="36352">MSEQPTSEPKRSTLVLVAERAGVSIASVSRVLNGQPASAQLAERVRRAVDELGYVPDASARTLKTGRTDQLALAVADLGNPVYVKMMHEVARVAAKNGYRLVLSSTGSEAADQIELLGSLNRGFADGLLLSPLRVTDELVAALRASRIPAVVIGSLPPDVELDSVRADSVAGVGLAVEHLAETGRRRIAFVNGPVDTVPGAARLEGYLRAVERLGLGTNADLQVAASDFTYKAGRKAAARLLGQCTPDAVVCANDLIAVAVLKELAARGLRVPEDVAVVGMDDSEAAELANPALTSVNLGSAKRARTAAKLLIRRLENPGVAPRTVVIEPTLQVRESSVAARVADGAGA</sequence>
<dbReference type="SUPFAM" id="SSF53822">
    <property type="entry name" value="Periplasmic binding protein-like I"/>
    <property type="match status" value="1"/>
</dbReference>
<dbReference type="SMART" id="SM00354">
    <property type="entry name" value="HTH_LACI"/>
    <property type="match status" value="1"/>
</dbReference>
<evidence type="ECO:0000313" key="5">
    <source>
        <dbReference type="EMBL" id="XBM48404.1"/>
    </source>
</evidence>
<evidence type="ECO:0000256" key="1">
    <source>
        <dbReference type="ARBA" id="ARBA00023015"/>
    </source>
</evidence>
<dbReference type="PANTHER" id="PTHR30146">
    <property type="entry name" value="LACI-RELATED TRANSCRIPTIONAL REPRESSOR"/>
    <property type="match status" value="1"/>
</dbReference>
<dbReference type="InterPro" id="IPR028082">
    <property type="entry name" value="Peripla_BP_I"/>
</dbReference>
<dbReference type="Pfam" id="PF13377">
    <property type="entry name" value="Peripla_BP_3"/>
    <property type="match status" value="1"/>
</dbReference>
<name>A0AAU7GD17_9MICO</name>
<protein>
    <submittedName>
        <fullName evidence="5">LacI family DNA-binding transcriptional regulator</fullName>
    </submittedName>
</protein>
<dbReference type="EMBL" id="CP157390">
    <property type="protein sequence ID" value="XBM48404.1"/>
    <property type="molecule type" value="Genomic_DNA"/>
</dbReference>
<reference evidence="5" key="1">
    <citation type="submission" date="2024-05" db="EMBL/GenBank/DDBJ databases">
        <title>The Natural Products Discovery Center: Release of the First 8490 Sequenced Strains for Exploring Actinobacteria Biosynthetic Diversity.</title>
        <authorList>
            <person name="Kalkreuter E."/>
            <person name="Kautsar S.A."/>
            <person name="Yang D."/>
            <person name="Bader C.D."/>
            <person name="Teijaro C.N."/>
            <person name="Fluegel L."/>
            <person name="Davis C.M."/>
            <person name="Simpson J.R."/>
            <person name="Lauterbach L."/>
            <person name="Steele A.D."/>
            <person name="Gui C."/>
            <person name="Meng S."/>
            <person name="Li G."/>
            <person name="Viehrig K."/>
            <person name="Ye F."/>
            <person name="Su P."/>
            <person name="Kiefer A.F."/>
            <person name="Nichols A."/>
            <person name="Cepeda A.J."/>
            <person name="Yan W."/>
            <person name="Fan B."/>
            <person name="Jiang Y."/>
            <person name="Adhikari A."/>
            <person name="Zheng C.-J."/>
            <person name="Schuster L."/>
            <person name="Cowan T.M."/>
            <person name="Smanski M.J."/>
            <person name="Chevrette M.G."/>
            <person name="de Carvalho L.P.S."/>
            <person name="Shen B."/>
        </authorList>
    </citation>
    <scope>NUCLEOTIDE SEQUENCE</scope>
    <source>
        <strain evidence="5">NPDC080035</strain>
    </source>
</reference>
<keyword evidence="2 5" id="KW-0238">DNA-binding</keyword>
<evidence type="ECO:0000256" key="3">
    <source>
        <dbReference type="ARBA" id="ARBA00023163"/>
    </source>
</evidence>
<evidence type="ECO:0000256" key="2">
    <source>
        <dbReference type="ARBA" id="ARBA00023125"/>
    </source>
</evidence>
<dbReference type="GO" id="GO:0003700">
    <property type="term" value="F:DNA-binding transcription factor activity"/>
    <property type="evidence" value="ECO:0007669"/>
    <property type="project" value="TreeGrafter"/>
</dbReference>
<keyword evidence="1" id="KW-0805">Transcription regulation</keyword>
<dbReference type="CDD" id="cd01392">
    <property type="entry name" value="HTH_LacI"/>
    <property type="match status" value="1"/>
</dbReference>
<dbReference type="Gene3D" id="1.10.260.40">
    <property type="entry name" value="lambda repressor-like DNA-binding domains"/>
    <property type="match status" value="1"/>
</dbReference>
<dbReference type="CDD" id="cd06267">
    <property type="entry name" value="PBP1_LacI_sugar_binding-like"/>
    <property type="match status" value="1"/>
</dbReference>
<dbReference type="InterPro" id="IPR046335">
    <property type="entry name" value="LacI/GalR-like_sensor"/>
</dbReference>
<dbReference type="InterPro" id="IPR010982">
    <property type="entry name" value="Lambda_DNA-bd_dom_sf"/>
</dbReference>
<keyword evidence="3" id="KW-0804">Transcription</keyword>
<organism evidence="5">
    <name type="scientific">Leifsonia sp. NPDC080035</name>
    <dbReference type="NCBI Taxonomy" id="3143936"/>
    <lineage>
        <taxon>Bacteria</taxon>
        <taxon>Bacillati</taxon>
        <taxon>Actinomycetota</taxon>
        <taxon>Actinomycetes</taxon>
        <taxon>Micrococcales</taxon>
        <taxon>Microbacteriaceae</taxon>
        <taxon>Leifsonia</taxon>
    </lineage>
</organism>
<evidence type="ECO:0000259" key="4">
    <source>
        <dbReference type="PROSITE" id="PS50932"/>
    </source>
</evidence>
<dbReference type="InterPro" id="IPR000843">
    <property type="entry name" value="HTH_LacI"/>
</dbReference>
<dbReference type="PROSITE" id="PS50932">
    <property type="entry name" value="HTH_LACI_2"/>
    <property type="match status" value="1"/>
</dbReference>
<dbReference type="SUPFAM" id="SSF47413">
    <property type="entry name" value="lambda repressor-like DNA-binding domains"/>
    <property type="match status" value="1"/>
</dbReference>
<dbReference type="Pfam" id="PF00356">
    <property type="entry name" value="LacI"/>
    <property type="match status" value="1"/>
</dbReference>
<accession>A0AAU7GD17</accession>
<dbReference type="RefSeq" id="WP_348788355.1">
    <property type="nucleotide sequence ID" value="NZ_CP157390.1"/>
</dbReference>
<proteinExistence type="predicted"/>